<keyword evidence="2" id="KW-1185">Reference proteome</keyword>
<dbReference type="EMBL" id="FXAZ01000003">
    <property type="protein sequence ID" value="SMG41891.1"/>
    <property type="molecule type" value="Genomic_DNA"/>
</dbReference>
<evidence type="ECO:0000313" key="2">
    <source>
        <dbReference type="Proteomes" id="UP000193834"/>
    </source>
</evidence>
<dbReference type="OrthoDB" id="9804765at2"/>
<gene>
    <name evidence="1" type="ORF">SAMN06295960_2447</name>
</gene>
<evidence type="ECO:0000313" key="1">
    <source>
        <dbReference type="EMBL" id="SMG41891.1"/>
    </source>
</evidence>
<dbReference type="SUPFAM" id="SSF55331">
    <property type="entry name" value="Tautomerase/MIF"/>
    <property type="match status" value="1"/>
</dbReference>
<dbReference type="InterPro" id="IPR014347">
    <property type="entry name" value="Tautomerase/MIF_sf"/>
</dbReference>
<dbReference type="Pfam" id="PF14552">
    <property type="entry name" value="Tautomerase_2"/>
    <property type="match status" value="1"/>
</dbReference>
<sequence length="134" mass="15727">MPFIRVSYLESQYEVRQLNVISKAIMETLIQHFHVPEDDWFQVFHAHKQEEFYYSSHYLNVERSEGLLFIHITCKSGRTVEQKTCFYETLATTLSKALPMRKEDVFIVLAENEYADWSFGNGAAQMLHRTIGEA</sequence>
<proteinExistence type="predicted"/>
<dbReference type="PANTHER" id="PTHR38460">
    <property type="entry name" value="TAUTOMERASE YOLI-RELATED"/>
    <property type="match status" value="1"/>
</dbReference>
<dbReference type="PANTHER" id="PTHR38460:SF1">
    <property type="entry name" value="TAUTOMERASE YOLI-RELATED"/>
    <property type="match status" value="1"/>
</dbReference>
<accession>A0A1X7KL96</accession>
<dbReference type="InterPro" id="IPR037479">
    <property type="entry name" value="Tauto_MSAD"/>
</dbReference>
<dbReference type="Proteomes" id="UP000193834">
    <property type="component" value="Unassembled WGS sequence"/>
</dbReference>
<dbReference type="Gene3D" id="3.30.429.10">
    <property type="entry name" value="Macrophage Migration Inhibitory Factor"/>
    <property type="match status" value="1"/>
</dbReference>
<reference evidence="1 2" key="1">
    <citation type="submission" date="2017-04" db="EMBL/GenBank/DDBJ databases">
        <authorList>
            <person name="Afonso C.L."/>
            <person name="Miller P.J."/>
            <person name="Scott M.A."/>
            <person name="Spackman E."/>
            <person name="Goraichik I."/>
            <person name="Dimitrov K.M."/>
            <person name="Suarez D.L."/>
            <person name="Swayne D.E."/>
        </authorList>
    </citation>
    <scope>NUCLEOTIDE SEQUENCE [LARGE SCALE GENOMIC DNA]</scope>
    <source>
        <strain evidence="1 2">11</strain>
    </source>
</reference>
<dbReference type="RefSeq" id="WP_085494651.1">
    <property type="nucleotide sequence ID" value="NZ_FXAZ01000003.1"/>
</dbReference>
<dbReference type="STRING" id="1852522.SAMN06295960_2447"/>
<protein>
    <submittedName>
        <fullName evidence="1">Tautomerase enzyme</fullName>
    </submittedName>
</protein>
<dbReference type="AlphaFoldDB" id="A0A1X7KL96"/>
<name>A0A1X7KL96_9BACL</name>
<organism evidence="1 2">
    <name type="scientific">Paenibacillus aquistagni</name>
    <dbReference type="NCBI Taxonomy" id="1852522"/>
    <lineage>
        <taxon>Bacteria</taxon>
        <taxon>Bacillati</taxon>
        <taxon>Bacillota</taxon>
        <taxon>Bacilli</taxon>
        <taxon>Bacillales</taxon>
        <taxon>Paenibacillaceae</taxon>
        <taxon>Paenibacillus</taxon>
    </lineage>
</organism>